<feature type="transmembrane region" description="Helical" evidence="11">
    <location>
        <begin position="188"/>
        <end position="213"/>
    </location>
</feature>
<evidence type="ECO:0000256" key="10">
    <source>
        <dbReference type="ARBA" id="ARBA00023310"/>
    </source>
</evidence>
<dbReference type="PROSITE" id="PS00449">
    <property type="entry name" value="ATPASE_A"/>
    <property type="match status" value="1"/>
</dbReference>
<evidence type="ECO:0000256" key="4">
    <source>
        <dbReference type="ARBA" id="ARBA00022547"/>
    </source>
</evidence>
<keyword evidence="3 11" id="KW-0813">Transport</keyword>
<feature type="transmembrane region" description="Helical" evidence="11">
    <location>
        <begin position="117"/>
        <end position="138"/>
    </location>
</feature>
<dbReference type="Pfam" id="PF00119">
    <property type="entry name" value="ATP-synt_A"/>
    <property type="match status" value="1"/>
</dbReference>
<keyword evidence="5 11" id="KW-0812">Transmembrane</keyword>
<dbReference type="AlphaFoldDB" id="A0A1M6I1L1"/>
<keyword evidence="4 11" id="KW-0138">CF(0)</keyword>
<evidence type="ECO:0000256" key="8">
    <source>
        <dbReference type="ARBA" id="ARBA00023065"/>
    </source>
</evidence>
<dbReference type="InterPro" id="IPR000568">
    <property type="entry name" value="ATP_synth_F0_asu"/>
</dbReference>
<dbReference type="Gene3D" id="1.20.120.220">
    <property type="entry name" value="ATP synthase, F0 complex, subunit A"/>
    <property type="match status" value="1"/>
</dbReference>
<dbReference type="PANTHER" id="PTHR11410:SF0">
    <property type="entry name" value="ATP SYNTHASE SUBUNIT A"/>
    <property type="match status" value="1"/>
</dbReference>
<feature type="transmembrane region" description="Helical" evidence="11">
    <location>
        <begin position="219"/>
        <end position="244"/>
    </location>
</feature>
<dbReference type="RefSeq" id="WP_073134619.1">
    <property type="nucleotide sequence ID" value="NZ_FQZF01000011.1"/>
</dbReference>
<keyword evidence="8 11" id="KW-0406">Ion transport</keyword>
<dbReference type="CDD" id="cd00310">
    <property type="entry name" value="ATP-synt_Fo_a_6"/>
    <property type="match status" value="1"/>
</dbReference>
<organism evidence="13 14">
    <name type="scientific">Muricoccus roseus</name>
    <dbReference type="NCBI Taxonomy" id="198092"/>
    <lineage>
        <taxon>Bacteria</taxon>
        <taxon>Pseudomonadati</taxon>
        <taxon>Pseudomonadota</taxon>
        <taxon>Alphaproteobacteria</taxon>
        <taxon>Acetobacterales</taxon>
        <taxon>Roseomonadaceae</taxon>
        <taxon>Muricoccus</taxon>
    </lineage>
</organism>
<dbReference type="InterPro" id="IPR035908">
    <property type="entry name" value="F0_ATP_A_sf"/>
</dbReference>
<feature type="transmembrane region" description="Helical" evidence="11">
    <location>
        <begin position="87"/>
        <end position="111"/>
    </location>
</feature>
<accession>A0A1M6I1L1</accession>
<evidence type="ECO:0000313" key="13">
    <source>
        <dbReference type="EMBL" id="SHJ28356.1"/>
    </source>
</evidence>
<dbReference type="EMBL" id="FQZF01000011">
    <property type="protein sequence ID" value="SHJ28356.1"/>
    <property type="molecule type" value="Genomic_DNA"/>
</dbReference>
<evidence type="ECO:0000256" key="3">
    <source>
        <dbReference type="ARBA" id="ARBA00022448"/>
    </source>
</evidence>
<dbReference type="GO" id="GO:0005886">
    <property type="term" value="C:plasma membrane"/>
    <property type="evidence" value="ECO:0007669"/>
    <property type="project" value="UniProtKB-SubCell"/>
</dbReference>
<evidence type="ECO:0000256" key="6">
    <source>
        <dbReference type="ARBA" id="ARBA00022781"/>
    </source>
</evidence>
<dbReference type="HAMAP" id="MF_01393">
    <property type="entry name" value="ATP_synth_a_bact"/>
    <property type="match status" value="1"/>
</dbReference>
<protein>
    <recommendedName>
        <fullName evidence="11 12">ATP synthase subunit a</fullName>
    </recommendedName>
    <alternativeName>
        <fullName evidence="11">ATP synthase F0 sector subunit a</fullName>
    </alternativeName>
    <alternativeName>
        <fullName evidence="11">F-ATPase subunit 6</fullName>
    </alternativeName>
</protein>
<feature type="transmembrane region" description="Helical" evidence="11">
    <location>
        <begin position="34"/>
        <end position="51"/>
    </location>
</feature>
<sequence>MAAEGKTIDALSQFELIPVLGPVGRAVGFSQSNAHMLLAVGLVTALMLFGIRKRALVPGRFQSAAEMFYEFIENLVTGQVGHEGRKYFPFVFALFMFVLFGNLIGLFPYAFTYTSHIAVTLGLAATVFFVTTIVALVLHGKKFFGYFFPEGAPLWLAPIIVPVELVSYLSRPVSLSVRLFANMVAGHVLLKVFATFVVLLGGLGMIGPVAALLPLSVNVLLVGFEILVAFLQAYVFAILTCIYLHDAVHLH</sequence>
<dbReference type="FunFam" id="1.20.120.220:FF:000003">
    <property type="entry name" value="ATP synthase subunit a"/>
    <property type="match status" value="1"/>
</dbReference>
<keyword evidence="11" id="KW-1003">Cell membrane</keyword>
<keyword evidence="14" id="KW-1185">Reference proteome</keyword>
<comment type="subcellular location">
    <subcellularLocation>
        <location evidence="11 12">Cell membrane</location>
        <topology evidence="11 12">Multi-pass membrane protein</topology>
    </subcellularLocation>
    <subcellularLocation>
        <location evidence="1">Membrane</location>
        <topology evidence="1">Multi-pass membrane protein</topology>
    </subcellularLocation>
</comment>
<evidence type="ECO:0000256" key="7">
    <source>
        <dbReference type="ARBA" id="ARBA00022989"/>
    </source>
</evidence>
<evidence type="ECO:0000256" key="2">
    <source>
        <dbReference type="ARBA" id="ARBA00006810"/>
    </source>
</evidence>
<dbReference type="STRING" id="198092.SAMN02745194_02177"/>
<evidence type="ECO:0000256" key="11">
    <source>
        <dbReference type="HAMAP-Rule" id="MF_01393"/>
    </source>
</evidence>
<dbReference type="OrthoDB" id="9809130at2"/>
<comment type="similarity">
    <text evidence="2 11 12">Belongs to the ATPase A chain family.</text>
</comment>
<evidence type="ECO:0000256" key="5">
    <source>
        <dbReference type="ARBA" id="ARBA00022692"/>
    </source>
</evidence>
<evidence type="ECO:0000313" key="14">
    <source>
        <dbReference type="Proteomes" id="UP000184387"/>
    </source>
</evidence>
<reference evidence="13 14" key="1">
    <citation type="submission" date="2016-11" db="EMBL/GenBank/DDBJ databases">
        <authorList>
            <person name="Jaros S."/>
            <person name="Januszkiewicz K."/>
            <person name="Wedrychowicz H."/>
        </authorList>
    </citation>
    <scope>NUCLEOTIDE SEQUENCE [LARGE SCALE GENOMIC DNA]</scope>
    <source>
        <strain evidence="13 14">DSM 14916</strain>
    </source>
</reference>
<keyword evidence="6 11" id="KW-0375">Hydrogen ion transport</keyword>
<evidence type="ECO:0000256" key="1">
    <source>
        <dbReference type="ARBA" id="ARBA00004141"/>
    </source>
</evidence>
<dbReference type="InterPro" id="IPR023011">
    <property type="entry name" value="ATP_synth_F0_asu_AS"/>
</dbReference>
<dbReference type="InterPro" id="IPR045083">
    <property type="entry name" value="ATP_synth_F0_asu_bact/mt"/>
</dbReference>
<keyword evidence="10 11" id="KW-0066">ATP synthesis</keyword>
<evidence type="ECO:0000256" key="12">
    <source>
        <dbReference type="RuleBase" id="RU000483"/>
    </source>
</evidence>
<dbReference type="NCBIfam" id="TIGR01131">
    <property type="entry name" value="ATP_synt_6_or_A"/>
    <property type="match status" value="1"/>
</dbReference>
<keyword evidence="9 11" id="KW-0472">Membrane</keyword>
<dbReference type="GO" id="GO:0045259">
    <property type="term" value="C:proton-transporting ATP synthase complex"/>
    <property type="evidence" value="ECO:0007669"/>
    <property type="project" value="UniProtKB-KW"/>
</dbReference>
<dbReference type="Proteomes" id="UP000184387">
    <property type="component" value="Unassembled WGS sequence"/>
</dbReference>
<dbReference type="PANTHER" id="PTHR11410">
    <property type="entry name" value="ATP SYNTHASE SUBUNIT A"/>
    <property type="match status" value="1"/>
</dbReference>
<name>A0A1M6I1L1_9PROT</name>
<evidence type="ECO:0000256" key="9">
    <source>
        <dbReference type="ARBA" id="ARBA00023136"/>
    </source>
</evidence>
<dbReference type="SUPFAM" id="SSF81336">
    <property type="entry name" value="F1F0 ATP synthase subunit A"/>
    <property type="match status" value="1"/>
</dbReference>
<keyword evidence="7 11" id="KW-1133">Transmembrane helix</keyword>
<comment type="function">
    <text evidence="11 12">Key component of the proton channel; it plays a direct role in the translocation of protons across the membrane.</text>
</comment>
<gene>
    <name evidence="11" type="primary">atpB</name>
    <name evidence="13" type="ORF">SAMN02745194_02177</name>
</gene>
<dbReference type="NCBIfam" id="NF004482">
    <property type="entry name" value="PRK05815.2-4"/>
    <property type="match status" value="1"/>
</dbReference>
<proteinExistence type="inferred from homology"/>
<dbReference type="PRINTS" id="PR00123">
    <property type="entry name" value="ATPASEA"/>
</dbReference>
<dbReference type="GO" id="GO:0046933">
    <property type="term" value="F:proton-transporting ATP synthase activity, rotational mechanism"/>
    <property type="evidence" value="ECO:0007669"/>
    <property type="project" value="UniProtKB-UniRule"/>
</dbReference>